<keyword evidence="4" id="KW-1015">Disulfide bond</keyword>
<dbReference type="SUPFAM" id="SSF50494">
    <property type="entry name" value="Trypsin-like serine proteases"/>
    <property type="match status" value="1"/>
</dbReference>
<keyword evidence="8" id="KW-1185">Reference proteome</keyword>
<dbReference type="GO" id="GO:0004252">
    <property type="term" value="F:serine-type endopeptidase activity"/>
    <property type="evidence" value="ECO:0007669"/>
    <property type="project" value="InterPro"/>
</dbReference>
<comment type="caution">
    <text evidence="7">The sequence shown here is derived from an EMBL/GenBank/DDBJ whole genome shotgun (WGS) entry which is preliminary data.</text>
</comment>
<evidence type="ECO:0000256" key="4">
    <source>
        <dbReference type="ARBA" id="ARBA00023157"/>
    </source>
</evidence>
<dbReference type="InterPro" id="IPR001254">
    <property type="entry name" value="Trypsin_dom"/>
</dbReference>
<dbReference type="GO" id="GO:0006508">
    <property type="term" value="P:proteolysis"/>
    <property type="evidence" value="ECO:0007669"/>
    <property type="project" value="UniProtKB-KW"/>
</dbReference>
<dbReference type="PROSITE" id="PS50240">
    <property type="entry name" value="TRYPSIN_DOM"/>
    <property type="match status" value="1"/>
</dbReference>
<dbReference type="InterPro" id="IPR050127">
    <property type="entry name" value="Serine_Proteases_S1"/>
</dbReference>
<dbReference type="CDD" id="cd00190">
    <property type="entry name" value="Tryp_SPc"/>
    <property type="match status" value="1"/>
</dbReference>
<keyword evidence="1 5" id="KW-0645">Protease</keyword>
<gene>
    <name evidence="7" type="ORF">DBV15_07168</name>
</gene>
<accession>A0A4S2KPZ2</accession>
<dbReference type="PANTHER" id="PTHR24264:SF54">
    <property type="entry name" value="PEPTIDASE S1 DOMAIN-CONTAINING PROTEIN"/>
    <property type="match status" value="1"/>
</dbReference>
<name>A0A4S2KPZ2_9HYME</name>
<protein>
    <submittedName>
        <fullName evidence="7">Trypsin-7</fullName>
    </submittedName>
</protein>
<dbReference type="FunFam" id="2.40.10.10:FF:000006">
    <property type="entry name" value="Serine proteinase stubble"/>
    <property type="match status" value="1"/>
</dbReference>
<dbReference type="PROSITE" id="PS00134">
    <property type="entry name" value="TRYPSIN_HIS"/>
    <property type="match status" value="1"/>
</dbReference>
<dbReference type="Pfam" id="PF00089">
    <property type="entry name" value="Trypsin"/>
    <property type="match status" value="1"/>
</dbReference>
<keyword evidence="2 5" id="KW-0378">Hydrolase</keyword>
<dbReference type="PROSITE" id="PS00135">
    <property type="entry name" value="TRYPSIN_SER"/>
    <property type="match status" value="1"/>
</dbReference>
<evidence type="ECO:0000259" key="6">
    <source>
        <dbReference type="PROSITE" id="PS50240"/>
    </source>
</evidence>
<dbReference type="PANTHER" id="PTHR24264">
    <property type="entry name" value="TRYPSIN-RELATED"/>
    <property type="match status" value="1"/>
</dbReference>
<dbReference type="InterPro" id="IPR043504">
    <property type="entry name" value="Peptidase_S1_PA_chymotrypsin"/>
</dbReference>
<dbReference type="AlphaFoldDB" id="A0A4S2KPZ2"/>
<dbReference type="InterPro" id="IPR033116">
    <property type="entry name" value="TRYPSIN_SER"/>
</dbReference>
<reference evidence="7 8" key="1">
    <citation type="journal article" date="2019" name="Philos. Trans. R. Soc. Lond., B, Biol. Sci.">
        <title>Ant behaviour and brain gene expression of defending hosts depend on the ecological success of the intruding social parasite.</title>
        <authorList>
            <person name="Kaur R."/>
            <person name="Stoldt M."/>
            <person name="Jongepier E."/>
            <person name="Feldmeyer B."/>
            <person name="Menzel F."/>
            <person name="Bornberg-Bauer E."/>
            <person name="Foitzik S."/>
        </authorList>
    </citation>
    <scope>NUCLEOTIDE SEQUENCE [LARGE SCALE GENOMIC DNA]</scope>
    <source>
        <tissue evidence="7">Whole body</tissue>
    </source>
</reference>
<dbReference type="Gene3D" id="2.40.10.10">
    <property type="entry name" value="Trypsin-like serine proteases"/>
    <property type="match status" value="1"/>
</dbReference>
<dbReference type="GO" id="GO:0005615">
    <property type="term" value="C:extracellular space"/>
    <property type="evidence" value="ECO:0007669"/>
    <property type="project" value="TreeGrafter"/>
</dbReference>
<dbReference type="InterPro" id="IPR009003">
    <property type="entry name" value="Peptidase_S1_PA"/>
</dbReference>
<evidence type="ECO:0000256" key="3">
    <source>
        <dbReference type="ARBA" id="ARBA00022825"/>
    </source>
</evidence>
<evidence type="ECO:0000313" key="7">
    <source>
        <dbReference type="EMBL" id="TGZ49948.1"/>
    </source>
</evidence>
<evidence type="ECO:0000256" key="2">
    <source>
        <dbReference type="ARBA" id="ARBA00022801"/>
    </source>
</evidence>
<evidence type="ECO:0000256" key="5">
    <source>
        <dbReference type="RuleBase" id="RU363034"/>
    </source>
</evidence>
<dbReference type="InterPro" id="IPR001314">
    <property type="entry name" value="Peptidase_S1A"/>
</dbReference>
<organism evidence="7 8">
    <name type="scientific">Temnothorax longispinosus</name>
    <dbReference type="NCBI Taxonomy" id="300112"/>
    <lineage>
        <taxon>Eukaryota</taxon>
        <taxon>Metazoa</taxon>
        <taxon>Ecdysozoa</taxon>
        <taxon>Arthropoda</taxon>
        <taxon>Hexapoda</taxon>
        <taxon>Insecta</taxon>
        <taxon>Pterygota</taxon>
        <taxon>Neoptera</taxon>
        <taxon>Endopterygota</taxon>
        <taxon>Hymenoptera</taxon>
        <taxon>Apocrita</taxon>
        <taxon>Aculeata</taxon>
        <taxon>Formicoidea</taxon>
        <taxon>Formicidae</taxon>
        <taxon>Myrmicinae</taxon>
        <taxon>Temnothorax</taxon>
    </lineage>
</organism>
<sequence length="335" mass="36975">MCIRDRVYTASAGSVVDQLGLILTSQCTLQSNLTIRVEEENSNSTSGINNDKGFWEWLFGSVAPYPPYPQYPPTVVEPPQPKNCTKCTCGLTNKHNRIVGGVETIVNQYPWMALLMYRGQFYCGGTVINSRYVLTAAHCIDRFDANKLIVRILEHDRNLTGESKTQDFQVEKTIKHSGYSTTNYDSDIALLKLRNAITFEGLMRPACLPEQGKTFAGEKGIVTGWGAVKEGGSISQFLQEVVVPILTNKECRATKYPSRRITDNMLCAGFKEGGKDSCQGDSGGPLHIEKNSVHQVVGVVSWGEGCAQPGYPGVYTRVNRFLSWIASNTKDGCYC</sequence>
<dbReference type="EMBL" id="QBLH01002070">
    <property type="protein sequence ID" value="TGZ49948.1"/>
    <property type="molecule type" value="Genomic_DNA"/>
</dbReference>
<feature type="domain" description="Peptidase S1" evidence="6">
    <location>
        <begin position="98"/>
        <end position="330"/>
    </location>
</feature>
<dbReference type="InterPro" id="IPR018114">
    <property type="entry name" value="TRYPSIN_HIS"/>
</dbReference>
<dbReference type="Proteomes" id="UP000310200">
    <property type="component" value="Unassembled WGS sequence"/>
</dbReference>
<proteinExistence type="predicted"/>
<dbReference type="STRING" id="300112.A0A4S2KPZ2"/>
<dbReference type="PRINTS" id="PR00722">
    <property type="entry name" value="CHYMOTRYPSIN"/>
</dbReference>
<keyword evidence="3 5" id="KW-0720">Serine protease</keyword>
<dbReference type="SMART" id="SM00020">
    <property type="entry name" value="Tryp_SPc"/>
    <property type="match status" value="1"/>
</dbReference>
<evidence type="ECO:0000256" key="1">
    <source>
        <dbReference type="ARBA" id="ARBA00022670"/>
    </source>
</evidence>
<evidence type="ECO:0000313" key="8">
    <source>
        <dbReference type="Proteomes" id="UP000310200"/>
    </source>
</evidence>